<dbReference type="Gene3D" id="3.30.1300.30">
    <property type="entry name" value="GSPII I/J protein-like"/>
    <property type="match status" value="1"/>
</dbReference>
<feature type="domain" description="Trimeric autotransporter adhesin YadA-like C-terminal membrane anchor" evidence="11">
    <location>
        <begin position="209"/>
        <end position="265"/>
    </location>
</feature>
<evidence type="ECO:0000256" key="8">
    <source>
        <dbReference type="ARBA" id="ARBA00023136"/>
    </source>
</evidence>
<dbReference type="Pfam" id="PF05662">
    <property type="entry name" value="YadA_stalk"/>
    <property type="match status" value="1"/>
</dbReference>
<dbReference type="GO" id="GO:0015031">
    <property type="term" value="P:protein transport"/>
    <property type="evidence" value="ECO:0007669"/>
    <property type="project" value="UniProtKB-KW"/>
</dbReference>
<evidence type="ECO:0000256" key="1">
    <source>
        <dbReference type="ARBA" id="ARBA00004442"/>
    </source>
</evidence>
<protein>
    <recommendedName>
        <fullName evidence="14">Trimeric autotransporter adhesin YadA-like head domain-containing protein</fullName>
    </recommendedName>
</protein>
<comment type="subcellular location">
    <subcellularLocation>
        <location evidence="1">Cell outer membrane</location>
    </subcellularLocation>
</comment>
<evidence type="ECO:0000259" key="11">
    <source>
        <dbReference type="Pfam" id="PF03895"/>
    </source>
</evidence>
<dbReference type="InterPro" id="IPR011049">
    <property type="entry name" value="Serralysin-like_metalloprot_C"/>
</dbReference>
<keyword evidence="3" id="KW-0813">Transport</keyword>
<dbReference type="EMBL" id="VSSQ01000039">
    <property type="protein sequence ID" value="MPL67993.1"/>
    <property type="molecule type" value="Genomic_DNA"/>
</dbReference>
<dbReference type="InterPro" id="IPR045584">
    <property type="entry name" value="Pilin-like"/>
</dbReference>
<proteinExistence type="inferred from homology"/>
<accession>A0A644TM29</accession>
<keyword evidence="8" id="KW-0472">Membrane</keyword>
<keyword evidence="5" id="KW-0812">Transmembrane</keyword>
<evidence type="ECO:0008006" key="14">
    <source>
        <dbReference type="Google" id="ProtNLM"/>
    </source>
</evidence>
<evidence type="ECO:0000259" key="12">
    <source>
        <dbReference type="Pfam" id="PF05662"/>
    </source>
</evidence>
<dbReference type="Pfam" id="PF03895">
    <property type="entry name" value="YadA_anchor"/>
    <property type="match status" value="1"/>
</dbReference>
<dbReference type="Gene3D" id="2.150.10.10">
    <property type="entry name" value="Serralysin-like metalloprotease, C-terminal"/>
    <property type="match status" value="1"/>
</dbReference>
<feature type="region of interest" description="Disordered" evidence="10">
    <location>
        <begin position="1"/>
        <end position="22"/>
    </location>
</feature>
<evidence type="ECO:0000256" key="6">
    <source>
        <dbReference type="ARBA" id="ARBA00022729"/>
    </source>
</evidence>
<evidence type="ECO:0000313" key="13">
    <source>
        <dbReference type="EMBL" id="MPL67993.1"/>
    </source>
</evidence>
<evidence type="ECO:0000256" key="9">
    <source>
        <dbReference type="ARBA" id="ARBA00023237"/>
    </source>
</evidence>
<sequence>MATEADADISNNQATGGANSSVAGNNNTGVSIGAEIQGGNQNVAVGYSSQIINGSLNNAENYGALIIGGGTGNTAIGTNAQVINGTSLEAVGYGAAAGWGNNNTAIGNHAYAGGNVYDRPTPSNNNVAIGHYAEAYGGSSVAIGDYSVANEANTVSVGQPGYERRIMNVAPGYYDTDAVNMSQLRRVDSKVDRVGSIAMAMSGLAPLPYDPKDPTQYSAAYGTYNGTGAVALGIYHYTKPSIMYNMAVAMSDDRWEKSARFGVTWRTGGAKAKVLTPAVVTEKPAEENTIESRVKKILAGEDVTN</sequence>
<dbReference type="AlphaFoldDB" id="A0A644TM29"/>
<keyword evidence="4" id="KW-1134">Transmembrane beta strand</keyword>
<comment type="similarity">
    <text evidence="2">Belongs to the autotransporter-2 (AT-2) (TC 1.B.40) family.</text>
</comment>
<evidence type="ECO:0000256" key="4">
    <source>
        <dbReference type="ARBA" id="ARBA00022452"/>
    </source>
</evidence>
<comment type="caution">
    <text evidence="13">The sequence shown here is derived from an EMBL/GenBank/DDBJ whole genome shotgun (WGS) entry which is preliminary data.</text>
</comment>
<keyword evidence="7" id="KW-0653">Protein transport</keyword>
<dbReference type="InterPro" id="IPR005594">
    <property type="entry name" value="YadA_C"/>
</dbReference>
<keyword evidence="6" id="KW-0732">Signal</keyword>
<evidence type="ECO:0000256" key="3">
    <source>
        <dbReference type="ARBA" id="ARBA00022448"/>
    </source>
</evidence>
<dbReference type="SUPFAM" id="SSF101967">
    <property type="entry name" value="Adhesin YadA, collagen-binding domain"/>
    <property type="match status" value="1"/>
</dbReference>
<reference evidence="13" key="1">
    <citation type="submission" date="2019-08" db="EMBL/GenBank/DDBJ databases">
        <authorList>
            <person name="Kucharzyk K."/>
            <person name="Murdoch R.W."/>
            <person name="Higgins S."/>
            <person name="Loffler F."/>
        </authorList>
    </citation>
    <scope>NUCLEOTIDE SEQUENCE</scope>
</reference>
<evidence type="ECO:0000256" key="10">
    <source>
        <dbReference type="SAM" id="MobiDB-lite"/>
    </source>
</evidence>
<gene>
    <name evidence="13" type="ORF">SDC9_13697</name>
</gene>
<dbReference type="SUPFAM" id="SSF54523">
    <property type="entry name" value="Pili subunits"/>
    <property type="match status" value="1"/>
</dbReference>
<evidence type="ECO:0000256" key="7">
    <source>
        <dbReference type="ARBA" id="ARBA00022927"/>
    </source>
</evidence>
<name>A0A644TM29_9ZZZZ</name>
<organism evidence="13">
    <name type="scientific">bioreactor metagenome</name>
    <dbReference type="NCBI Taxonomy" id="1076179"/>
    <lineage>
        <taxon>unclassified sequences</taxon>
        <taxon>metagenomes</taxon>
        <taxon>ecological metagenomes</taxon>
    </lineage>
</organism>
<dbReference type="InterPro" id="IPR008635">
    <property type="entry name" value="Coiled_stalk_dom"/>
</dbReference>
<evidence type="ECO:0000256" key="2">
    <source>
        <dbReference type="ARBA" id="ARBA00005848"/>
    </source>
</evidence>
<keyword evidence="9" id="KW-0998">Cell outer membrane</keyword>
<dbReference type="GO" id="GO:0009279">
    <property type="term" value="C:cell outer membrane"/>
    <property type="evidence" value="ECO:0007669"/>
    <property type="project" value="UniProtKB-SubCell"/>
</dbReference>
<feature type="domain" description="Trimeric autotransporter adhesin YadA-like stalk" evidence="12">
    <location>
        <begin position="165"/>
        <end position="192"/>
    </location>
</feature>
<evidence type="ECO:0000256" key="5">
    <source>
        <dbReference type="ARBA" id="ARBA00022692"/>
    </source>
</evidence>